<dbReference type="InterPro" id="IPR019734">
    <property type="entry name" value="TPR_rpt"/>
</dbReference>
<feature type="repeat" description="TPR" evidence="2">
    <location>
        <begin position="113"/>
        <end position="146"/>
    </location>
</feature>
<dbReference type="PROSITE" id="PS50005">
    <property type="entry name" value="TPR"/>
    <property type="match status" value="2"/>
</dbReference>
<keyword evidence="1" id="KW-0808">Transferase</keyword>
<evidence type="ECO:0000313" key="3">
    <source>
        <dbReference type="EMBL" id="MBD7988403.1"/>
    </source>
</evidence>
<evidence type="ECO:0000256" key="1">
    <source>
        <dbReference type="ARBA" id="ARBA00022679"/>
    </source>
</evidence>
<dbReference type="InterPro" id="IPR026634">
    <property type="entry name" value="TPST-like"/>
</dbReference>
<keyword evidence="2" id="KW-0802">TPR repeat</keyword>
<dbReference type="SUPFAM" id="SSF48452">
    <property type="entry name" value="TPR-like"/>
    <property type="match status" value="1"/>
</dbReference>
<keyword evidence="4" id="KW-1185">Reference proteome</keyword>
<evidence type="ECO:0000256" key="2">
    <source>
        <dbReference type="PROSITE-ProRule" id="PRU00339"/>
    </source>
</evidence>
<name>A0ABR8UK73_9GAMM</name>
<organism evidence="3 4">
    <name type="scientific">Luteimonas colneyensis</name>
    <dbReference type="NCBI Taxonomy" id="2762230"/>
    <lineage>
        <taxon>Bacteria</taxon>
        <taxon>Pseudomonadati</taxon>
        <taxon>Pseudomonadota</taxon>
        <taxon>Gammaproteobacteria</taxon>
        <taxon>Lysobacterales</taxon>
        <taxon>Lysobacteraceae</taxon>
        <taxon>Luteimonas</taxon>
    </lineage>
</organism>
<accession>A0ABR8UK73</accession>
<dbReference type="PANTHER" id="PTHR12788:SF10">
    <property type="entry name" value="PROTEIN-TYROSINE SULFOTRANSFERASE"/>
    <property type="match status" value="1"/>
</dbReference>
<dbReference type="Gene3D" id="3.40.50.300">
    <property type="entry name" value="P-loop containing nucleotide triphosphate hydrolases"/>
    <property type="match status" value="1"/>
</dbReference>
<dbReference type="Proteomes" id="UP000647183">
    <property type="component" value="Unassembled WGS sequence"/>
</dbReference>
<dbReference type="EMBL" id="JACSQJ010000005">
    <property type="protein sequence ID" value="MBD7988403.1"/>
    <property type="molecule type" value="Genomic_DNA"/>
</dbReference>
<evidence type="ECO:0000313" key="4">
    <source>
        <dbReference type="Proteomes" id="UP000647183"/>
    </source>
</evidence>
<protein>
    <submittedName>
        <fullName evidence="3">Sulfotransferase</fullName>
    </submittedName>
</protein>
<sequence length="498" mass="54389">MALLREVPPHAGVCFVAGVASRELQQLPLAIELLEHAVRLDPVRPDCAAQLARALAQAGEPAKARAMAERAATLPGGDAATFDALGLVYTTMHAYADAARMFERVAALAPGSARAQYNHGVALVHAGESGAAAQAFDACLRLDPRYWKAYLSRAQLRRWGPGDNHVAELRVAREQAGDDALGALYVDLALSRELEDCDQHAEAFARLLAGKQAWRRPSPPHAGATDEALMDALVQACPSPAPGTGAATDEPVFVIGLPRSGTTLVERVLTSHSRVQGAGELRNFSVALKRASGSTSPSVLDLDVVERTRGGLDWTRLGEDYLASTRPGTGATPHFVDKLPHNFLYAGYIAAALPNARIICLRRNPMDSVLGNFRQLFAPGSPMYAYSFDLMDTARYYLLFDRIMRQWQERLPGRILEVSYEALVDDFEGGARRMLDFCGLPWEEACLRFEDNPMPVATASAMQVREPVHRRAIGRWKRYERELQPVRELLESAGIAIA</sequence>
<dbReference type="InterPro" id="IPR011990">
    <property type="entry name" value="TPR-like_helical_dom_sf"/>
</dbReference>
<reference evidence="3 4" key="1">
    <citation type="submission" date="2020-08" db="EMBL/GenBank/DDBJ databases">
        <title>A Genomic Blueprint of the Chicken Gut Microbiome.</title>
        <authorList>
            <person name="Gilroy R."/>
            <person name="Ravi A."/>
            <person name="Getino M."/>
            <person name="Pursley I."/>
            <person name="Horton D.L."/>
            <person name="Alikhan N.-F."/>
            <person name="Baker D."/>
            <person name="Gharbi K."/>
            <person name="Hall N."/>
            <person name="Watson M."/>
            <person name="Adriaenssens E.M."/>
            <person name="Foster-Nyarko E."/>
            <person name="Jarju S."/>
            <person name="Secka A."/>
            <person name="Antonio M."/>
            <person name="Oren A."/>
            <person name="Chaudhuri R."/>
            <person name="La Ragione R.M."/>
            <person name="Hildebrand F."/>
            <person name="Pallen M.J."/>
        </authorList>
    </citation>
    <scope>NUCLEOTIDE SEQUENCE [LARGE SCALE GENOMIC DNA]</scope>
    <source>
        <strain evidence="3 4">Sa2BVA3</strain>
    </source>
</reference>
<proteinExistence type="predicted"/>
<dbReference type="Pfam" id="PF13432">
    <property type="entry name" value="TPR_16"/>
    <property type="match status" value="1"/>
</dbReference>
<comment type="caution">
    <text evidence="3">The sequence shown here is derived from an EMBL/GenBank/DDBJ whole genome shotgun (WGS) entry which is preliminary data.</text>
</comment>
<dbReference type="PANTHER" id="PTHR12788">
    <property type="entry name" value="PROTEIN-TYROSINE SULFOTRANSFERASE 2"/>
    <property type="match status" value="1"/>
</dbReference>
<dbReference type="SUPFAM" id="SSF52540">
    <property type="entry name" value="P-loop containing nucleoside triphosphate hydrolases"/>
    <property type="match status" value="1"/>
</dbReference>
<feature type="repeat" description="TPR" evidence="2">
    <location>
        <begin position="79"/>
        <end position="112"/>
    </location>
</feature>
<gene>
    <name evidence="3" type="ORF">H9645_10225</name>
</gene>
<dbReference type="SMART" id="SM00028">
    <property type="entry name" value="TPR"/>
    <property type="match status" value="4"/>
</dbReference>
<dbReference type="InterPro" id="IPR027417">
    <property type="entry name" value="P-loop_NTPase"/>
</dbReference>
<dbReference type="Pfam" id="PF13469">
    <property type="entry name" value="Sulfotransfer_3"/>
    <property type="match status" value="1"/>
</dbReference>
<dbReference type="Gene3D" id="1.25.40.10">
    <property type="entry name" value="Tetratricopeptide repeat domain"/>
    <property type="match status" value="2"/>
</dbReference>